<keyword evidence="2" id="KW-0472">Membrane</keyword>
<reference evidence="3 4" key="1">
    <citation type="submission" date="2019-11" db="EMBL/GenBank/DDBJ databases">
        <title>Draft genome sequences of five Paenibacillus species of dairy origin.</title>
        <authorList>
            <person name="Olajide A.M."/>
            <person name="Chen S."/>
            <person name="Lapointe G."/>
        </authorList>
    </citation>
    <scope>NUCLEOTIDE SEQUENCE [LARGE SCALE GENOMIC DNA]</scope>
    <source>
        <strain evidence="3 4">3CS1</strain>
    </source>
</reference>
<comment type="caution">
    <text evidence="3">The sequence shown here is derived from an EMBL/GenBank/DDBJ whole genome shotgun (WGS) entry which is preliminary data.</text>
</comment>
<evidence type="ECO:0000256" key="2">
    <source>
        <dbReference type="SAM" id="Phobius"/>
    </source>
</evidence>
<organism evidence="3 4">
    <name type="scientific">Paenibacillus campinasensis</name>
    <dbReference type="NCBI Taxonomy" id="66347"/>
    <lineage>
        <taxon>Bacteria</taxon>
        <taxon>Bacillati</taxon>
        <taxon>Bacillota</taxon>
        <taxon>Bacilli</taxon>
        <taxon>Bacillales</taxon>
        <taxon>Paenibacillaceae</taxon>
        <taxon>Paenibacillus</taxon>
    </lineage>
</organism>
<evidence type="ECO:0000313" key="3">
    <source>
        <dbReference type="EMBL" id="MUG67676.1"/>
    </source>
</evidence>
<dbReference type="InterPro" id="IPR014719">
    <property type="entry name" value="Ribosomal_bL12_C/ClpS-like"/>
</dbReference>
<gene>
    <name evidence="3" type="ORF">GNP94_16930</name>
</gene>
<sequence length="128" mass="14303">MGNEPREENDVNTSEILAILALLVSVLLLLRVVTLQAKVNELRDDLDRISRKVNFPTASGYKAAAPSPSPSPVSSHLPTEQQLYVDERVRQLLNQGKKIQAIKEVRDQLKLSLKDGKDYVEAIERQNG</sequence>
<proteinExistence type="predicted"/>
<name>A0ABW9T5H9_9BACL</name>
<dbReference type="Proteomes" id="UP000435177">
    <property type="component" value="Unassembled WGS sequence"/>
</dbReference>
<dbReference type="Gene3D" id="3.30.1390.10">
    <property type="match status" value="1"/>
</dbReference>
<feature type="transmembrane region" description="Helical" evidence="2">
    <location>
        <begin position="16"/>
        <end position="33"/>
    </location>
</feature>
<keyword evidence="2" id="KW-0812">Transmembrane</keyword>
<dbReference type="EMBL" id="WOAA01000016">
    <property type="protein sequence ID" value="MUG67676.1"/>
    <property type="molecule type" value="Genomic_DNA"/>
</dbReference>
<feature type="region of interest" description="Disordered" evidence="1">
    <location>
        <begin position="59"/>
        <end position="78"/>
    </location>
</feature>
<accession>A0ABW9T5H9</accession>
<keyword evidence="2" id="KW-1133">Transmembrane helix</keyword>
<keyword evidence="4" id="KW-1185">Reference proteome</keyword>
<evidence type="ECO:0008006" key="5">
    <source>
        <dbReference type="Google" id="ProtNLM"/>
    </source>
</evidence>
<evidence type="ECO:0000313" key="4">
    <source>
        <dbReference type="Proteomes" id="UP000435177"/>
    </source>
</evidence>
<protein>
    <recommendedName>
        <fullName evidence="5">Ribosomal protein L7/L12 C-terminal domain-containing protein</fullName>
    </recommendedName>
</protein>
<dbReference type="RefSeq" id="WP_141235801.1">
    <property type="nucleotide sequence ID" value="NZ_NPBY01000036.1"/>
</dbReference>
<evidence type="ECO:0000256" key="1">
    <source>
        <dbReference type="SAM" id="MobiDB-lite"/>
    </source>
</evidence>